<dbReference type="InterPro" id="IPR044034">
    <property type="entry name" value="NAC-like_UBA"/>
</dbReference>
<sequence length="167" mass="17702">MSKKSKQRTGASSTSSASASTTSTSTSTPAASSEQLKKAADKTAATTPTNSEDAAAADERDEEEDVKGHGGQARKDMQNVNAYLGEDMAQAVDETKLGQAMTALATEKAKQKAQQRARERELEKIVVSKEDVDVLMGELDLTKLSAERALREAGGSLRDALQKALRA</sequence>
<evidence type="ECO:0000313" key="4">
    <source>
        <dbReference type="Proteomes" id="UP000070544"/>
    </source>
</evidence>
<dbReference type="GO" id="GO:0043066">
    <property type="term" value="P:negative regulation of apoptotic process"/>
    <property type="evidence" value="ECO:0007669"/>
    <property type="project" value="TreeGrafter"/>
</dbReference>
<organism evidence="3 4">
    <name type="scientific">Gonapodya prolifera (strain JEL478)</name>
    <name type="common">Monoblepharis prolifera</name>
    <dbReference type="NCBI Taxonomy" id="1344416"/>
    <lineage>
        <taxon>Eukaryota</taxon>
        <taxon>Fungi</taxon>
        <taxon>Fungi incertae sedis</taxon>
        <taxon>Chytridiomycota</taxon>
        <taxon>Chytridiomycota incertae sedis</taxon>
        <taxon>Monoblepharidomycetes</taxon>
        <taxon>Monoblepharidales</taxon>
        <taxon>Gonapodyaceae</taxon>
        <taxon>Gonapodya</taxon>
    </lineage>
</organism>
<evidence type="ECO:0000313" key="3">
    <source>
        <dbReference type="EMBL" id="KXS17651.1"/>
    </source>
</evidence>
<dbReference type="OMA" id="IIGDRRN"/>
<reference evidence="3 4" key="1">
    <citation type="journal article" date="2015" name="Genome Biol. Evol.">
        <title>Phylogenomic analyses indicate that early fungi evolved digesting cell walls of algal ancestors of land plants.</title>
        <authorList>
            <person name="Chang Y."/>
            <person name="Wang S."/>
            <person name="Sekimoto S."/>
            <person name="Aerts A.L."/>
            <person name="Choi C."/>
            <person name="Clum A."/>
            <person name="LaButti K.M."/>
            <person name="Lindquist E.A."/>
            <person name="Yee Ngan C."/>
            <person name="Ohm R.A."/>
            <person name="Salamov A.A."/>
            <person name="Grigoriev I.V."/>
            <person name="Spatafora J.W."/>
            <person name="Berbee M.L."/>
        </authorList>
    </citation>
    <scope>NUCLEOTIDE SEQUENCE [LARGE SCALE GENOMIC DNA]</scope>
    <source>
        <strain evidence="3 4">JEL478</strain>
    </source>
</reference>
<dbReference type="Proteomes" id="UP000070544">
    <property type="component" value="Unassembled WGS sequence"/>
</dbReference>
<evidence type="ECO:0000259" key="2">
    <source>
        <dbReference type="Pfam" id="PF19026"/>
    </source>
</evidence>
<protein>
    <recommendedName>
        <fullName evidence="2">Nascent polypeptide-associated complex subunit alpha-like UBA domain-containing protein</fullName>
    </recommendedName>
</protein>
<accession>A0A139ALK5</accession>
<feature type="compositionally biased region" description="Low complexity" evidence="1">
    <location>
        <begin position="42"/>
        <end position="54"/>
    </location>
</feature>
<dbReference type="PANTHER" id="PTHR31184:SF2">
    <property type="entry name" value="HUNTINGTIN-INTERACTING PROTEIN K"/>
    <property type="match status" value="1"/>
</dbReference>
<dbReference type="EMBL" id="KQ965746">
    <property type="protein sequence ID" value="KXS17651.1"/>
    <property type="molecule type" value="Genomic_DNA"/>
</dbReference>
<dbReference type="CDD" id="cd14361">
    <property type="entry name" value="UBA_HYPK"/>
    <property type="match status" value="1"/>
</dbReference>
<name>A0A139ALK5_GONPJ</name>
<dbReference type="AlphaFoldDB" id="A0A139ALK5"/>
<dbReference type="InterPro" id="IPR052617">
    <property type="entry name" value="Huntingtin-int_K"/>
</dbReference>
<dbReference type="InterPro" id="IPR038922">
    <property type="entry name" value="HYPK_UBA"/>
</dbReference>
<dbReference type="Pfam" id="PF19026">
    <property type="entry name" value="UBA_HYPK"/>
    <property type="match status" value="1"/>
</dbReference>
<feature type="compositionally biased region" description="Low complexity" evidence="1">
    <location>
        <begin position="11"/>
        <end position="33"/>
    </location>
</feature>
<keyword evidence="4" id="KW-1185">Reference proteome</keyword>
<dbReference type="PANTHER" id="PTHR31184">
    <property type="entry name" value="HUNTINGTIN-INTERACTING PROTEIN K FAMILY MEMBER"/>
    <property type="match status" value="1"/>
</dbReference>
<evidence type="ECO:0000256" key="1">
    <source>
        <dbReference type="SAM" id="MobiDB-lite"/>
    </source>
</evidence>
<dbReference type="OrthoDB" id="285219at2759"/>
<dbReference type="STRING" id="1344416.A0A139ALK5"/>
<gene>
    <name evidence="3" type="ORF">M427DRAFT_68430</name>
</gene>
<proteinExistence type="predicted"/>
<feature type="region of interest" description="Disordered" evidence="1">
    <location>
        <begin position="1"/>
        <end position="79"/>
    </location>
</feature>
<feature type="domain" description="Nascent polypeptide-associated complex subunit alpha-like UBA" evidence="2">
    <location>
        <begin position="125"/>
        <end position="163"/>
    </location>
</feature>
<dbReference type="GO" id="GO:0050821">
    <property type="term" value="P:protein stabilization"/>
    <property type="evidence" value="ECO:0007669"/>
    <property type="project" value="TreeGrafter"/>
</dbReference>
<feature type="compositionally biased region" description="Acidic residues" evidence="1">
    <location>
        <begin position="55"/>
        <end position="65"/>
    </location>
</feature>